<evidence type="ECO:0000313" key="6">
    <source>
        <dbReference type="EMBL" id="TRY68593.1"/>
    </source>
</evidence>
<evidence type="ECO:0000256" key="4">
    <source>
        <dbReference type="SAM" id="SignalP"/>
    </source>
</evidence>
<name>A0A553NT47_TIGCA</name>
<keyword evidence="2" id="KW-0964">Secreted</keyword>
<keyword evidence="3 4" id="KW-0732">Signal</keyword>
<accession>A0A553NT47</accession>
<dbReference type="InterPro" id="IPR050822">
    <property type="entry name" value="Cerebellin_Synaptic_Org"/>
</dbReference>
<dbReference type="PROSITE" id="PS50871">
    <property type="entry name" value="C1Q"/>
    <property type="match status" value="1"/>
</dbReference>
<dbReference type="InterPro" id="IPR008983">
    <property type="entry name" value="Tumour_necrosis_fac-like_dom"/>
</dbReference>
<dbReference type="OMA" id="MIHRLEL"/>
<evidence type="ECO:0000259" key="5">
    <source>
        <dbReference type="PROSITE" id="PS50871"/>
    </source>
</evidence>
<sequence>MRWWRAPTLIIFSLHVAFCKQPTSIEDLVNVVELQGKLIAKGLNDISQGIGHKCEVPESTTTGNLDIQHELLNLKREVLQVKQQLLACQANEVEKPDSKPVIFNAYTSKRLSCHNCIIGYENTHVDSHSAMNLHTGEFISPKSGHYFFQFHALVESGSEAQVELMVNDKDILCIYDRDIGSGNRRYAMIGQSMIHRLELGDIVKVRLHSGTLKGGGEATFTSFLGMLVAAAENDNEML</sequence>
<dbReference type="SMART" id="SM00110">
    <property type="entry name" value="C1Q"/>
    <property type="match status" value="1"/>
</dbReference>
<dbReference type="AlphaFoldDB" id="A0A553NT47"/>
<organism evidence="6 7">
    <name type="scientific">Tigriopus californicus</name>
    <name type="common">Marine copepod</name>
    <dbReference type="NCBI Taxonomy" id="6832"/>
    <lineage>
        <taxon>Eukaryota</taxon>
        <taxon>Metazoa</taxon>
        <taxon>Ecdysozoa</taxon>
        <taxon>Arthropoda</taxon>
        <taxon>Crustacea</taxon>
        <taxon>Multicrustacea</taxon>
        <taxon>Hexanauplia</taxon>
        <taxon>Copepoda</taxon>
        <taxon>Harpacticoida</taxon>
        <taxon>Harpacticidae</taxon>
        <taxon>Tigriopus</taxon>
    </lineage>
</organism>
<dbReference type="EMBL" id="VCGU01000010">
    <property type="protein sequence ID" value="TRY68593.1"/>
    <property type="molecule type" value="Genomic_DNA"/>
</dbReference>
<feature type="chain" id="PRO_5021981253" description="C1q domain-containing protein" evidence="4">
    <location>
        <begin position="20"/>
        <end position="238"/>
    </location>
</feature>
<dbReference type="PANTHER" id="PTHR22923">
    <property type="entry name" value="CEREBELLIN-RELATED"/>
    <property type="match status" value="1"/>
</dbReference>
<dbReference type="OrthoDB" id="6154955at2759"/>
<dbReference type="Pfam" id="PF00386">
    <property type="entry name" value="C1q"/>
    <property type="match status" value="1"/>
</dbReference>
<dbReference type="GO" id="GO:0005615">
    <property type="term" value="C:extracellular space"/>
    <property type="evidence" value="ECO:0007669"/>
    <property type="project" value="TreeGrafter"/>
</dbReference>
<reference evidence="6 7" key="1">
    <citation type="journal article" date="2018" name="Nat. Ecol. Evol.">
        <title>Genomic signatures of mitonuclear coevolution across populations of Tigriopus californicus.</title>
        <authorList>
            <person name="Barreto F.S."/>
            <person name="Watson E.T."/>
            <person name="Lima T.G."/>
            <person name="Willett C.S."/>
            <person name="Edmands S."/>
            <person name="Li W."/>
            <person name="Burton R.S."/>
        </authorList>
    </citation>
    <scope>NUCLEOTIDE SEQUENCE [LARGE SCALE GENOMIC DNA]</scope>
    <source>
        <strain evidence="6 7">San Diego</strain>
    </source>
</reference>
<protein>
    <recommendedName>
        <fullName evidence="5">C1q domain-containing protein</fullName>
    </recommendedName>
</protein>
<evidence type="ECO:0000313" key="7">
    <source>
        <dbReference type="Proteomes" id="UP000318571"/>
    </source>
</evidence>
<keyword evidence="7" id="KW-1185">Reference proteome</keyword>
<comment type="subcellular location">
    <subcellularLocation>
        <location evidence="1">Secreted</location>
    </subcellularLocation>
</comment>
<dbReference type="SUPFAM" id="SSF49842">
    <property type="entry name" value="TNF-like"/>
    <property type="match status" value="1"/>
</dbReference>
<comment type="caution">
    <text evidence="6">The sequence shown here is derived from an EMBL/GenBank/DDBJ whole genome shotgun (WGS) entry which is preliminary data.</text>
</comment>
<evidence type="ECO:0000256" key="3">
    <source>
        <dbReference type="ARBA" id="ARBA00022729"/>
    </source>
</evidence>
<dbReference type="InterPro" id="IPR001073">
    <property type="entry name" value="C1q_dom"/>
</dbReference>
<evidence type="ECO:0000256" key="2">
    <source>
        <dbReference type="ARBA" id="ARBA00022525"/>
    </source>
</evidence>
<dbReference type="Proteomes" id="UP000318571">
    <property type="component" value="Chromosome 1"/>
</dbReference>
<evidence type="ECO:0000256" key="1">
    <source>
        <dbReference type="ARBA" id="ARBA00004613"/>
    </source>
</evidence>
<feature type="signal peptide" evidence="4">
    <location>
        <begin position="1"/>
        <end position="19"/>
    </location>
</feature>
<gene>
    <name evidence="6" type="ORF">TCAL_06932</name>
</gene>
<feature type="domain" description="C1q" evidence="5">
    <location>
        <begin position="96"/>
        <end position="234"/>
    </location>
</feature>
<proteinExistence type="predicted"/>
<dbReference type="PANTHER" id="PTHR22923:SF62">
    <property type="entry name" value="CVP18"/>
    <property type="match status" value="1"/>
</dbReference>
<dbReference type="Gene3D" id="2.60.120.40">
    <property type="match status" value="1"/>
</dbReference>